<evidence type="ECO:0000256" key="7">
    <source>
        <dbReference type="ARBA" id="ARBA00022729"/>
    </source>
</evidence>
<dbReference type="CDD" id="cd06261">
    <property type="entry name" value="TM_PBP2"/>
    <property type="match status" value="1"/>
</dbReference>
<dbReference type="AlphaFoldDB" id="A0A7I7S463"/>
<feature type="transmembrane region" description="Helical" evidence="11">
    <location>
        <begin position="554"/>
        <end position="576"/>
    </location>
</feature>
<evidence type="ECO:0000256" key="11">
    <source>
        <dbReference type="RuleBase" id="RU363032"/>
    </source>
</evidence>
<comment type="similarity">
    <text evidence="3">Belongs to the bacterial solute-binding protein 3 family.</text>
</comment>
<gene>
    <name evidence="13" type="ORF">MARA_45240</name>
</gene>
<feature type="domain" description="ABC transmembrane type-1" evidence="12">
    <location>
        <begin position="550"/>
        <end position="738"/>
    </location>
</feature>
<dbReference type="SMART" id="SM00062">
    <property type="entry name" value="PBPb"/>
    <property type="match status" value="2"/>
</dbReference>
<keyword evidence="9 11" id="KW-1133">Transmembrane helix</keyword>
<evidence type="ECO:0000256" key="9">
    <source>
        <dbReference type="ARBA" id="ARBA00022989"/>
    </source>
</evidence>
<dbReference type="PANTHER" id="PTHR35936:SF34">
    <property type="entry name" value="ABC TRANSPORTER EXTRACELLULAR-BINDING PROTEIN YCKB-RELATED"/>
    <property type="match status" value="1"/>
</dbReference>
<evidence type="ECO:0000256" key="1">
    <source>
        <dbReference type="ARBA" id="ARBA00004651"/>
    </source>
</evidence>
<dbReference type="Pfam" id="PF00528">
    <property type="entry name" value="BPD_transp_1"/>
    <property type="match status" value="1"/>
</dbReference>
<dbReference type="InterPro" id="IPR001638">
    <property type="entry name" value="Solute-binding_3/MltF_N"/>
</dbReference>
<feature type="transmembrane region" description="Helical" evidence="11">
    <location>
        <begin position="588"/>
        <end position="609"/>
    </location>
</feature>
<dbReference type="CDD" id="cd13711">
    <property type="entry name" value="PBP2_Ngo0372_TcyA"/>
    <property type="match status" value="2"/>
</dbReference>
<evidence type="ECO:0000256" key="8">
    <source>
        <dbReference type="ARBA" id="ARBA00022970"/>
    </source>
</evidence>
<evidence type="ECO:0000259" key="12">
    <source>
        <dbReference type="PROSITE" id="PS50928"/>
    </source>
</evidence>
<dbReference type="InterPro" id="IPR018313">
    <property type="entry name" value="SBP_3_CS"/>
</dbReference>
<evidence type="ECO:0000256" key="5">
    <source>
        <dbReference type="ARBA" id="ARBA00022475"/>
    </source>
</evidence>
<protein>
    <recommendedName>
        <fullName evidence="12">ABC transmembrane type-1 domain-containing protein</fullName>
    </recommendedName>
</protein>
<keyword evidence="7" id="KW-0732">Signal</keyword>
<comment type="subcellular location">
    <subcellularLocation>
        <location evidence="1 11">Cell membrane</location>
        <topology evidence="1 11">Multi-pass membrane protein</topology>
    </subcellularLocation>
</comment>
<evidence type="ECO:0000256" key="2">
    <source>
        <dbReference type="ARBA" id="ARBA00009306"/>
    </source>
</evidence>
<evidence type="ECO:0000256" key="6">
    <source>
        <dbReference type="ARBA" id="ARBA00022692"/>
    </source>
</evidence>
<dbReference type="InterPro" id="IPR010065">
    <property type="entry name" value="AA_ABC_transptr_permease_3TM"/>
</dbReference>
<dbReference type="Gene3D" id="1.10.3720.10">
    <property type="entry name" value="MetI-like"/>
    <property type="match status" value="1"/>
</dbReference>
<keyword evidence="6 11" id="KW-0812">Transmembrane</keyword>
<keyword evidence="10 11" id="KW-0472">Membrane</keyword>
<dbReference type="InterPro" id="IPR000515">
    <property type="entry name" value="MetI-like"/>
</dbReference>
<dbReference type="PROSITE" id="PS50928">
    <property type="entry name" value="ABC_TM1"/>
    <property type="match status" value="1"/>
</dbReference>
<dbReference type="GO" id="GO:0006865">
    <property type="term" value="P:amino acid transport"/>
    <property type="evidence" value="ECO:0007669"/>
    <property type="project" value="UniProtKB-KW"/>
</dbReference>
<dbReference type="InterPro" id="IPR035906">
    <property type="entry name" value="MetI-like_sf"/>
</dbReference>
<keyword evidence="8" id="KW-0029">Amino-acid transport</keyword>
<dbReference type="SUPFAM" id="SSF53850">
    <property type="entry name" value="Periplasmic binding protein-like II"/>
    <property type="match status" value="2"/>
</dbReference>
<reference evidence="13 14" key="1">
    <citation type="journal article" date="2019" name="Emerg. Microbes Infect.">
        <title>Comprehensive subspecies identification of 175 nontuberculous mycobacteria species based on 7547 genomic profiles.</title>
        <authorList>
            <person name="Matsumoto Y."/>
            <person name="Kinjo T."/>
            <person name="Motooka D."/>
            <person name="Nabeya D."/>
            <person name="Jung N."/>
            <person name="Uechi K."/>
            <person name="Horii T."/>
            <person name="Iida T."/>
            <person name="Fujita J."/>
            <person name="Nakamura S."/>
        </authorList>
    </citation>
    <scope>NUCLEOTIDE SEQUENCE [LARGE SCALE GENOMIC DNA]</scope>
    <source>
        <strain evidence="13 14">JCM 18538</strain>
    </source>
</reference>
<dbReference type="NCBIfam" id="TIGR01726">
    <property type="entry name" value="HEQRo_perm_3TM"/>
    <property type="match status" value="1"/>
</dbReference>
<dbReference type="PROSITE" id="PS01039">
    <property type="entry name" value="SBP_BACTERIAL_3"/>
    <property type="match status" value="2"/>
</dbReference>
<name>A0A7I7S463_9MYCO</name>
<dbReference type="Gene3D" id="3.40.190.10">
    <property type="entry name" value="Periplasmic binding protein-like II"/>
    <property type="match status" value="4"/>
</dbReference>
<dbReference type="Pfam" id="PF00497">
    <property type="entry name" value="SBP_bac_3"/>
    <property type="match status" value="2"/>
</dbReference>
<evidence type="ECO:0000256" key="4">
    <source>
        <dbReference type="ARBA" id="ARBA00022448"/>
    </source>
</evidence>
<feature type="transmembrane region" description="Helical" evidence="11">
    <location>
        <begin position="717"/>
        <end position="737"/>
    </location>
</feature>
<accession>A0A7I7S463</accession>
<dbReference type="PANTHER" id="PTHR35936">
    <property type="entry name" value="MEMBRANE-BOUND LYTIC MUREIN TRANSGLYCOSYLASE F"/>
    <property type="match status" value="1"/>
</dbReference>
<dbReference type="GO" id="GO:0043190">
    <property type="term" value="C:ATP-binding cassette (ABC) transporter complex"/>
    <property type="evidence" value="ECO:0007669"/>
    <property type="project" value="InterPro"/>
</dbReference>
<dbReference type="FunFam" id="1.10.3720.10:FF:000009">
    <property type="entry name" value="Amino acid ABC transporter permease"/>
    <property type="match status" value="1"/>
</dbReference>
<organism evidence="13 14">
    <name type="scientific">Mycolicibacterium arabiense</name>
    <dbReference type="NCBI Taxonomy" id="1286181"/>
    <lineage>
        <taxon>Bacteria</taxon>
        <taxon>Bacillati</taxon>
        <taxon>Actinomycetota</taxon>
        <taxon>Actinomycetes</taxon>
        <taxon>Mycobacteriales</taxon>
        <taxon>Mycobacteriaceae</taxon>
        <taxon>Mycolicibacterium</taxon>
    </lineage>
</organism>
<keyword evidence="14" id="KW-1185">Reference proteome</keyword>
<evidence type="ECO:0000313" key="14">
    <source>
        <dbReference type="Proteomes" id="UP000467428"/>
    </source>
</evidence>
<evidence type="ECO:0000256" key="10">
    <source>
        <dbReference type="ARBA" id="ARBA00023136"/>
    </source>
</evidence>
<dbReference type="EMBL" id="AP022593">
    <property type="protein sequence ID" value="BBY51056.1"/>
    <property type="molecule type" value="Genomic_DNA"/>
</dbReference>
<keyword evidence="4 11" id="KW-0813">Transport</keyword>
<keyword evidence="5" id="KW-1003">Cell membrane</keyword>
<dbReference type="SUPFAM" id="SSF161098">
    <property type="entry name" value="MetI-like"/>
    <property type="match status" value="1"/>
</dbReference>
<comment type="similarity">
    <text evidence="2 11">Belongs to the binding-protein-dependent transport system permease family.</text>
</comment>
<feature type="transmembrane region" description="Helical" evidence="11">
    <location>
        <begin position="20"/>
        <end position="40"/>
    </location>
</feature>
<proteinExistence type="inferred from homology"/>
<dbReference type="GO" id="GO:0022857">
    <property type="term" value="F:transmembrane transporter activity"/>
    <property type="evidence" value="ECO:0007669"/>
    <property type="project" value="InterPro"/>
</dbReference>
<dbReference type="Proteomes" id="UP000467428">
    <property type="component" value="Chromosome"/>
</dbReference>
<evidence type="ECO:0000313" key="13">
    <source>
        <dbReference type="EMBL" id="BBY51056.1"/>
    </source>
</evidence>
<evidence type="ECO:0000256" key="3">
    <source>
        <dbReference type="ARBA" id="ARBA00010333"/>
    </source>
</evidence>
<geneLocation type="plasmid" evidence="14">
    <name>pjcm18538 dna</name>
</geneLocation>
<sequence length="751" mass="80004">MSRTLRESGEHCYRPPVTTIIRRALLAIFLVAAVVLGAAACGSSDDAGGDPIKSAGVLRVGTEGVYAPFSYHDPATGELVGYDVDVAKAVGEKLGVRVEFVETPWDSMFAALEANRFDVVANQVTINAERQAKYDLSQPYTVGEGVIVTRANDDSIKSLADVKGKTAAENATSNWSEVARNAGARVEAVEGFTQAITLLNQGRVDVVINDSIAVYAYLAETGDKSVKISGTVGEKSEQGFAARKDSGMLPELDGALGELRADGTLTEISKKYLKADATGAPASTPIRSAGVLRVGTEGTYSPFSYHDPATGELTGYDVDVAKAVGEKLGVPVEFVETPWDSIFAALEANRFDVVANEVTITPERQAKYDLSRPYSVGEGVIVTRADDDSITSLADLKGKTTAQSTTSNWAQVARDAGANVEAVEGFAQAITLLNQGRIDATVNDSIAVYAYLAETGDQSVKIAAETGERSEQGFAARKDSGLLPELDGALDELRASGTLTEISQRYLKTDATGTAAGAQQSGEDPQDVPQVRSAWQLVLDNLWPLAKAALTMTIPLTIISFVIGLVIALGVALARLSSNVVLSNVARFYISIIRGTPLLVQLFIVFFALPEFGVKIDPFPAAVIAFSLNVGGYAAEIIRSAIQSIPKGQWEAAETIGLNYVGALRRIILPQAARVAVPPLSNTLISLVKDTSLASTILVTELLRQAQIIAAPTFEFFALYGTAAVYYWVICLALSFGQNRLEHRLERYVAR</sequence>
<dbReference type="KEGG" id="marz:MARA_45240"/>